<reference evidence="1" key="2">
    <citation type="submission" date="2025-08" db="UniProtKB">
        <authorList>
            <consortium name="RefSeq"/>
        </authorList>
    </citation>
    <scope>IDENTIFICATION</scope>
</reference>
<proteinExistence type="predicted"/>
<dbReference type="VEuPathDB" id="FungiDB:An03g06175"/>
<sequence>MHPQVMLNDWKCFPIEEKNNSTSVMTLSSFSAIATGAYGQMNLDLAEMDGPLRKKSLCEVNMATYKVAQQTTRDRSCLIRHCAGWVFSHTLSHDPPRPLGVTQWHPCSQFISFEFHYL</sequence>
<dbReference type="KEGG" id="ang:An03g06175"/>
<accession>A0AAJ8BQD5</accession>
<dbReference type="AlphaFoldDB" id="A0AAJ8BQD5"/>
<protein>
    <submittedName>
        <fullName evidence="1">Uncharacterized protein</fullName>
    </submittedName>
</protein>
<dbReference type="GeneID" id="84590765"/>
<name>A0AAJ8BQD5_ASPNG</name>
<evidence type="ECO:0000313" key="1">
    <source>
        <dbReference type="RefSeq" id="XP_059600360.1"/>
    </source>
</evidence>
<organism evidence="1">
    <name type="scientific">Aspergillus niger</name>
    <dbReference type="NCBI Taxonomy" id="5061"/>
    <lineage>
        <taxon>Eukaryota</taxon>
        <taxon>Fungi</taxon>
        <taxon>Dikarya</taxon>
        <taxon>Ascomycota</taxon>
        <taxon>Pezizomycotina</taxon>
        <taxon>Eurotiomycetes</taxon>
        <taxon>Eurotiomycetidae</taxon>
        <taxon>Eurotiales</taxon>
        <taxon>Aspergillaceae</taxon>
        <taxon>Aspergillus</taxon>
        <taxon>Aspergillus subgen. Circumdati</taxon>
    </lineage>
</organism>
<reference evidence="1" key="1">
    <citation type="submission" date="2025-02" db="EMBL/GenBank/DDBJ databases">
        <authorList>
            <consortium name="NCBI Genome Project"/>
        </authorList>
    </citation>
    <scope>NUCLEOTIDE SEQUENCE</scope>
</reference>
<dbReference type="RefSeq" id="XP_059600360.1">
    <property type="nucleotide sequence ID" value="XM_059747177.1"/>
</dbReference>
<gene>
    <name evidence="1" type="ORF">An03g06175</name>
</gene>